<evidence type="ECO:0000259" key="2">
    <source>
        <dbReference type="PROSITE" id="PS50097"/>
    </source>
</evidence>
<dbReference type="Proteomes" id="UP000184330">
    <property type="component" value="Unassembled WGS sequence"/>
</dbReference>
<gene>
    <name evidence="3" type="ORF">PAC_16663</name>
</gene>
<proteinExistence type="predicted"/>
<dbReference type="OrthoDB" id="194443at2759"/>
<sequence>MASPLLRATLITTLSRDPSTLPPTPQISQLPNPTPKIVTFQLPERYQPVETYIADELDCDVVNITIGTGDLQKSFNVHKTPLCKKIPYFDKMFNGSFEEASTQRATFPEDHLVPFMLLIGWVYTKTIEIPKSLECDGSEEDPAPHPTTHLLRLFVLAEKLMVPKLADATIDLLSKYCAASCILPHIEYLNEEYKETPEDSKLRLWIARAIAHQFCFSVSESYESEPLKVLLADDVYLLGDFLSALKVQQSNRDGSEPSDPTDFPPCDYHQHAESEPCPYAQEK</sequence>
<dbReference type="SUPFAM" id="SSF54695">
    <property type="entry name" value="POZ domain"/>
    <property type="match status" value="1"/>
</dbReference>
<accession>A0A1L7XP14</accession>
<dbReference type="InterPro" id="IPR000210">
    <property type="entry name" value="BTB/POZ_dom"/>
</dbReference>
<dbReference type="CDD" id="cd18186">
    <property type="entry name" value="BTB_POZ_ZBTB_KLHL-like"/>
    <property type="match status" value="1"/>
</dbReference>
<dbReference type="AlphaFoldDB" id="A0A1L7XP14"/>
<dbReference type="EMBL" id="FJOG01000039">
    <property type="protein sequence ID" value="CZR66762.1"/>
    <property type="molecule type" value="Genomic_DNA"/>
</dbReference>
<name>A0A1L7XP14_9HELO</name>
<feature type="domain" description="BTB" evidence="2">
    <location>
        <begin position="62"/>
        <end position="131"/>
    </location>
</feature>
<dbReference type="Pfam" id="PF00651">
    <property type="entry name" value="BTB"/>
    <property type="match status" value="1"/>
</dbReference>
<dbReference type="InterPro" id="IPR011333">
    <property type="entry name" value="SKP1/BTB/POZ_sf"/>
</dbReference>
<protein>
    <recommendedName>
        <fullName evidence="2">BTB domain-containing protein</fullName>
    </recommendedName>
</protein>
<dbReference type="Gene3D" id="3.30.710.10">
    <property type="entry name" value="Potassium Channel Kv1.1, Chain A"/>
    <property type="match status" value="1"/>
</dbReference>
<reference evidence="3 4" key="1">
    <citation type="submission" date="2016-03" db="EMBL/GenBank/DDBJ databases">
        <authorList>
            <person name="Ploux O."/>
        </authorList>
    </citation>
    <scope>NUCLEOTIDE SEQUENCE [LARGE SCALE GENOMIC DNA]</scope>
    <source>
        <strain evidence="3 4">UAMH 11012</strain>
    </source>
</reference>
<evidence type="ECO:0000313" key="3">
    <source>
        <dbReference type="EMBL" id="CZR66762.1"/>
    </source>
</evidence>
<dbReference type="PROSITE" id="PS50097">
    <property type="entry name" value="BTB"/>
    <property type="match status" value="1"/>
</dbReference>
<dbReference type="SMART" id="SM00225">
    <property type="entry name" value="BTB"/>
    <property type="match status" value="1"/>
</dbReference>
<dbReference type="PANTHER" id="PTHR47843">
    <property type="entry name" value="BTB DOMAIN-CONTAINING PROTEIN-RELATED"/>
    <property type="match status" value="1"/>
</dbReference>
<evidence type="ECO:0000313" key="4">
    <source>
        <dbReference type="Proteomes" id="UP000184330"/>
    </source>
</evidence>
<dbReference type="PANTHER" id="PTHR47843:SF2">
    <property type="entry name" value="BTB DOMAIN-CONTAINING PROTEIN"/>
    <property type="match status" value="1"/>
</dbReference>
<evidence type="ECO:0000256" key="1">
    <source>
        <dbReference type="SAM" id="MobiDB-lite"/>
    </source>
</evidence>
<organism evidence="3 4">
    <name type="scientific">Phialocephala subalpina</name>
    <dbReference type="NCBI Taxonomy" id="576137"/>
    <lineage>
        <taxon>Eukaryota</taxon>
        <taxon>Fungi</taxon>
        <taxon>Dikarya</taxon>
        <taxon>Ascomycota</taxon>
        <taxon>Pezizomycotina</taxon>
        <taxon>Leotiomycetes</taxon>
        <taxon>Helotiales</taxon>
        <taxon>Mollisiaceae</taxon>
        <taxon>Phialocephala</taxon>
        <taxon>Phialocephala fortinii species complex</taxon>
    </lineage>
</organism>
<keyword evidence="4" id="KW-1185">Reference proteome</keyword>
<feature type="region of interest" description="Disordered" evidence="1">
    <location>
        <begin position="249"/>
        <end position="283"/>
    </location>
</feature>